<sequence length="258" mass="29072">MSYNFYDFNNALQQRNEYVEDRLRDGSPVVGLSYDGGLLLLTLRHSQRKVYEIYDKMMMAALGKQSDIESIRLAAIDATHREGFQRSEDDVSVQRLVGFGLSPAVKRIYNDNNTIPLTFKGVFAELHPEPADDLYFTLGYDGEFRNTKRFAVVAGTVYASEQAEESLKDAHLGNLEDTLKAALKAWGIARTQLAPLPEKLDEDGEEIVPPPTPEEIIKTAFADGLSVEAAILERHTKRESRFRLLTEAQLEPVLADYR</sequence>
<dbReference type="EC" id="3.4.25.1" evidence="1"/>
<gene>
    <name evidence="1" type="ORF">HNQ39_004644</name>
</gene>
<reference evidence="1 2" key="1">
    <citation type="submission" date="2020-08" db="EMBL/GenBank/DDBJ databases">
        <title>Genomic Encyclopedia of Type Strains, Phase IV (KMG-IV): sequencing the most valuable type-strain genomes for metagenomic binning, comparative biology and taxonomic classification.</title>
        <authorList>
            <person name="Goeker M."/>
        </authorList>
    </citation>
    <scope>NUCLEOTIDE SEQUENCE [LARGE SCALE GENOMIC DNA]</scope>
    <source>
        <strain evidence="1 2">DSM 23562</strain>
    </source>
</reference>
<protein>
    <submittedName>
        <fullName evidence="1">Proteasome alpha subunit</fullName>
        <ecNumber evidence="1">3.4.25.1</ecNumber>
    </submittedName>
</protein>
<evidence type="ECO:0000313" key="2">
    <source>
        <dbReference type="Proteomes" id="UP000520814"/>
    </source>
</evidence>
<dbReference type="RefSeq" id="WP_184202482.1">
    <property type="nucleotide sequence ID" value="NZ_JACHGW010000004.1"/>
</dbReference>
<keyword evidence="1" id="KW-0647">Proteasome</keyword>
<dbReference type="Gene3D" id="3.60.20.10">
    <property type="entry name" value="Glutamine Phosphoribosylpyrophosphate, subunit 1, domain 1"/>
    <property type="match status" value="1"/>
</dbReference>
<name>A0A7W9SUX5_ARMRO</name>
<dbReference type="InterPro" id="IPR029055">
    <property type="entry name" value="Ntn_hydrolases_N"/>
</dbReference>
<proteinExistence type="predicted"/>
<keyword evidence="2" id="KW-1185">Reference proteome</keyword>
<dbReference type="SUPFAM" id="SSF56235">
    <property type="entry name" value="N-terminal nucleophile aminohydrolases (Ntn hydrolases)"/>
    <property type="match status" value="1"/>
</dbReference>
<dbReference type="GO" id="GO:0000502">
    <property type="term" value="C:proteasome complex"/>
    <property type="evidence" value="ECO:0007669"/>
    <property type="project" value="UniProtKB-KW"/>
</dbReference>
<dbReference type="Proteomes" id="UP000520814">
    <property type="component" value="Unassembled WGS sequence"/>
</dbReference>
<accession>A0A7W9SUX5</accession>
<dbReference type="AlphaFoldDB" id="A0A7W9SUX5"/>
<evidence type="ECO:0000313" key="1">
    <source>
        <dbReference type="EMBL" id="MBB6052823.1"/>
    </source>
</evidence>
<dbReference type="EMBL" id="JACHGW010000004">
    <property type="protein sequence ID" value="MBB6052823.1"/>
    <property type="molecule type" value="Genomic_DNA"/>
</dbReference>
<keyword evidence="1" id="KW-0378">Hydrolase</keyword>
<organism evidence="1 2">
    <name type="scientific">Armatimonas rosea</name>
    <dbReference type="NCBI Taxonomy" id="685828"/>
    <lineage>
        <taxon>Bacteria</taxon>
        <taxon>Bacillati</taxon>
        <taxon>Armatimonadota</taxon>
        <taxon>Armatimonadia</taxon>
        <taxon>Armatimonadales</taxon>
        <taxon>Armatimonadaceae</taxon>
        <taxon>Armatimonas</taxon>
    </lineage>
</organism>
<comment type="caution">
    <text evidence="1">The sequence shown here is derived from an EMBL/GenBank/DDBJ whole genome shotgun (WGS) entry which is preliminary data.</text>
</comment>
<dbReference type="GO" id="GO:0016787">
    <property type="term" value="F:hydrolase activity"/>
    <property type="evidence" value="ECO:0007669"/>
    <property type="project" value="UniProtKB-KW"/>
</dbReference>